<accession>A0A645HM30</accession>
<dbReference type="AlphaFoldDB" id="A0A645HM30"/>
<keyword evidence="1" id="KW-0812">Transmembrane</keyword>
<gene>
    <name evidence="2" type="ORF">SDC9_187522</name>
</gene>
<name>A0A645HM30_9ZZZZ</name>
<protein>
    <submittedName>
        <fullName evidence="2">Uncharacterized protein</fullName>
    </submittedName>
</protein>
<dbReference type="EMBL" id="VSSQ01096116">
    <property type="protein sequence ID" value="MPN39987.1"/>
    <property type="molecule type" value="Genomic_DNA"/>
</dbReference>
<feature type="transmembrane region" description="Helical" evidence="1">
    <location>
        <begin position="38"/>
        <end position="60"/>
    </location>
</feature>
<evidence type="ECO:0000313" key="2">
    <source>
        <dbReference type="EMBL" id="MPN39987.1"/>
    </source>
</evidence>
<reference evidence="2" key="1">
    <citation type="submission" date="2019-08" db="EMBL/GenBank/DDBJ databases">
        <authorList>
            <person name="Kucharzyk K."/>
            <person name="Murdoch R.W."/>
            <person name="Higgins S."/>
            <person name="Loffler F."/>
        </authorList>
    </citation>
    <scope>NUCLEOTIDE SEQUENCE</scope>
</reference>
<keyword evidence="1" id="KW-0472">Membrane</keyword>
<sequence length="146" mass="15976">MSCIFFSTFSLLDLALISIIESDGESSKYIGSIANFPIPAVILFNSVFDFLAIICLVFISSNELNILIINCLASISSEKKAIGICFIAAFIVIESANAVFPIEGRAARIHRSDFCSPPFSIWSRNVNPVVTPPSVCWLLIIRSINL</sequence>
<feature type="transmembrane region" description="Helical" evidence="1">
    <location>
        <begin position="81"/>
        <end position="102"/>
    </location>
</feature>
<organism evidence="2">
    <name type="scientific">bioreactor metagenome</name>
    <dbReference type="NCBI Taxonomy" id="1076179"/>
    <lineage>
        <taxon>unclassified sequences</taxon>
        <taxon>metagenomes</taxon>
        <taxon>ecological metagenomes</taxon>
    </lineage>
</organism>
<keyword evidence="1" id="KW-1133">Transmembrane helix</keyword>
<comment type="caution">
    <text evidence="2">The sequence shown here is derived from an EMBL/GenBank/DDBJ whole genome shotgun (WGS) entry which is preliminary data.</text>
</comment>
<evidence type="ECO:0000256" key="1">
    <source>
        <dbReference type="SAM" id="Phobius"/>
    </source>
</evidence>
<proteinExistence type="predicted"/>